<dbReference type="InterPro" id="IPR005311">
    <property type="entry name" value="PBP_dimer"/>
</dbReference>
<evidence type="ECO:0000313" key="18">
    <source>
        <dbReference type="Proteomes" id="UP000008139"/>
    </source>
</evidence>
<sequence length="598" mass="67548">MPRRDRFLGKIEQIKKNIYYLFAVVVLSFVILVLRLFYLQIVKGNYFYSLAKRNSIRLIGIAPPRGDIKTSDGVFYAKNVPSFSVYLYKSKNLDLDRLNTISQLLNLDAFSLKEKLKLIPYYRSLPIKRNVEKSTVFKLLFNEDISPFVNIEVTPKRVYPSNPYAYANIVGYISEVSVDDLRRNPSFRVGELIGRKGVEKKYDSVLRGRWGYKEVEVSSKGAIVKVISTTPPKKGKNITLTINSKLQSFIYQQLKKNNLKGAVVVQRPNGAILALVDSDSFNPNFFVEGLSKKEWNNLKKSGLLNLFDISVQGAFPPGSLIKPFMALATLQEDIITPNTIVFCPYAIKIGKYTYRDWKAGGFGNINLYRAIESSSDVFFYQMGMKLGIDKIDYYLSKFGFGRSPGLFSYCTKGNLPSRTWKYKKYSQGWYIGDTISTSIGQGFFLASPLQVALAFSIIANDGVGYRPFLVEGVKPFPLYVFKSKYYEDIKKALWLVVNGSYGTAKKAQIEGLNICGKTGTSQVVSSSVYKKIKKKVREGRMPIKKALKYYPHAWFASFAPKDKPKVVVVVFLEHGESSANAAAFAKLVYEKLIELGLI</sequence>
<keyword evidence="13" id="KW-0961">Cell wall biogenesis/degradation</keyword>
<dbReference type="GO" id="GO:0006508">
    <property type="term" value="P:proteolysis"/>
    <property type="evidence" value="ECO:0007669"/>
    <property type="project" value="UniProtKB-KW"/>
</dbReference>
<dbReference type="STRING" id="760142.Hipma_0473"/>
<organism evidence="17 18">
    <name type="scientific">Hippea maritima (strain ATCC 700847 / DSM 10411 / MH2)</name>
    <dbReference type="NCBI Taxonomy" id="760142"/>
    <lineage>
        <taxon>Bacteria</taxon>
        <taxon>Pseudomonadati</taxon>
        <taxon>Campylobacterota</taxon>
        <taxon>Desulfurellia</taxon>
        <taxon>Desulfurellales</taxon>
        <taxon>Hippeaceae</taxon>
        <taxon>Hippea</taxon>
    </lineage>
</organism>
<dbReference type="GO" id="GO:0009002">
    <property type="term" value="F:serine-type D-Ala-D-Ala carboxypeptidase activity"/>
    <property type="evidence" value="ECO:0007669"/>
    <property type="project" value="InterPro"/>
</dbReference>
<feature type="domain" description="Penicillin-binding protein transpeptidase" evidence="15">
    <location>
        <begin position="262"/>
        <end position="586"/>
    </location>
</feature>
<dbReference type="RefSeq" id="WP_013681486.1">
    <property type="nucleotide sequence ID" value="NC_015318.1"/>
</dbReference>
<dbReference type="NCBIfam" id="TIGR03423">
    <property type="entry name" value="pbp2_mrdA"/>
    <property type="match status" value="1"/>
</dbReference>
<evidence type="ECO:0000256" key="2">
    <source>
        <dbReference type="ARBA" id="ARBA00004236"/>
    </source>
</evidence>
<evidence type="ECO:0000256" key="12">
    <source>
        <dbReference type="ARBA" id="ARBA00023136"/>
    </source>
</evidence>
<dbReference type="SUPFAM" id="SSF56601">
    <property type="entry name" value="beta-lactamase/transpeptidase-like"/>
    <property type="match status" value="1"/>
</dbReference>
<dbReference type="GO" id="GO:0005886">
    <property type="term" value="C:plasma membrane"/>
    <property type="evidence" value="ECO:0007669"/>
    <property type="project" value="UniProtKB-SubCell"/>
</dbReference>
<evidence type="ECO:0000256" key="7">
    <source>
        <dbReference type="ARBA" id="ARBA00022692"/>
    </source>
</evidence>
<dbReference type="GO" id="GO:0009252">
    <property type="term" value="P:peptidoglycan biosynthetic process"/>
    <property type="evidence" value="ECO:0007669"/>
    <property type="project" value="UniProtKB-KW"/>
</dbReference>
<gene>
    <name evidence="17" type="ordered locus">Hipma_0473</name>
</gene>
<dbReference type="KEGG" id="hmr:Hipma_0473"/>
<dbReference type="FunCoup" id="F2LUB9">
    <property type="interactions" value="254"/>
</dbReference>
<dbReference type="Gene3D" id="3.40.710.10">
    <property type="entry name" value="DD-peptidase/beta-lactamase superfamily"/>
    <property type="match status" value="1"/>
</dbReference>
<keyword evidence="5" id="KW-0121">Carboxypeptidase</keyword>
<dbReference type="PANTHER" id="PTHR30627:SF2">
    <property type="entry name" value="PEPTIDOGLYCAN D,D-TRANSPEPTIDASE MRDA"/>
    <property type="match status" value="1"/>
</dbReference>
<evidence type="ECO:0000256" key="4">
    <source>
        <dbReference type="ARBA" id="ARBA00022519"/>
    </source>
</evidence>
<keyword evidence="9" id="KW-0133">Cell shape</keyword>
<keyword evidence="7 14" id="KW-0812">Transmembrane</keyword>
<dbReference type="PANTHER" id="PTHR30627">
    <property type="entry name" value="PEPTIDOGLYCAN D,D-TRANSPEPTIDASE"/>
    <property type="match status" value="1"/>
</dbReference>
<dbReference type="GO" id="GO:0071555">
    <property type="term" value="P:cell wall organization"/>
    <property type="evidence" value="ECO:0007669"/>
    <property type="project" value="UniProtKB-KW"/>
</dbReference>
<keyword evidence="4" id="KW-0997">Cell inner membrane</keyword>
<dbReference type="AlphaFoldDB" id="F2LUB9"/>
<dbReference type="Proteomes" id="UP000008139">
    <property type="component" value="Chromosome"/>
</dbReference>
<keyword evidence="3" id="KW-1003">Cell membrane</keyword>
<accession>F2LUB9</accession>
<evidence type="ECO:0000256" key="13">
    <source>
        <dbReference type="ARBA" id="ARBA00023316"/>
    </source>
</evidence>
<dbReference type="Pfam" id="PF03717">
    <property type="entry name" value="PBP_dimer"/>
    <property type="match status" value="1"/>
</dbReference>
<dbReference type="InterPro" id="IPR017790">
    <property type="entry name" value="Penicillin-binding_protein_2"/>
</dbReference>
<evidence type="ECO:0000256" key="3">
    <source>
        <dbReference type="ARBA" id="ARBA00022475"/>
    </source>
</evidence>
<keyword evidence="8" id="KW-0378">Hydrolase</keyword>
<keyword evidence="11 14" id="KW-1133">Transmembrane helix</keyword>
<dbReference type="InterPro" id="IPR050515">
    <property type="entry name" value="Beta-lactam/transpept"/>
</dbReference>
<evidence type="ECO:0000259" key="16">
    <source>
        <dbReference type="Pfam" id="PF03717"/>
    </source>
</evidence>
<dbReference type="Pfam" id="PF00905">
    <property type="entry name" value="Transpeptidase"/>
    <property type="match status" value="1"/>
</dbReference>
<name>F2LUB9_HIPMA</name>
<proteinExistence type="predicted"/>
<dbReference type="GO" id="GO:0016757">
    <property type="term" value="F:glycosyltransferase activity"/>
    <property type="evidence" value="ECO:0007669"/>
    <property type="project" value="UniProtKB-KW"/>
</dbReference>
<keyword evidence="18" id="KW-1185">Reference proteome</keyword>
<dbReference type="InterPro" id="IPR001460">
    <property type="entry name" value="PCN-bd_Tpept"/>
</dbReference>
<dbReference type="Gene3D" id="3.30.1390.30">
    <property type="entry name" value="Penicillin-binding protein 2a, domain 3"/>
    <property type="match status" value="1"/>
</dbReference>
<dbReference type="EC" id="2.4.1.129" evidence="17"/>
<dbReference type="SUPFAM" id="SSF56519">
    <property type="entry name" value="Penicillin binding protein dimerisation domain"/>
    <property type="match status" value="1"/>
</dbReference>
<dbReference type="GO" id="GO:0008658">
    <property type="term" value="F:penicillin binding"/>
    <property type="evidence" value="ECO:0007669"/>
    <property type="project" value="InterPro"/>
</dbReference>
<evidence type="ECO:0000256" key="6">
    <source>
        <dbReference type="ARBA" id="ARBA00022670"/>
    </source>
</evidence>
<keyword evidence="17" id="KW-0808">Transferase</keyword>
<dbReference type="EMBL" id="CP002606">
    <property type="protein sequence ID" value="AEA33445.1"/>
    <property type="molecule type" value="Genomic_DNA"/>
</dbReference>
<evidence type="ECO:0000259" key="15">
    <source>
        <dbReference type="Pfam" id="PF00905"/>
    </source>
</evidence>
<evidence type="ECO:0000313" key="17">
    <source>
        <dbReference type="EMBL" id="AEA33445.1"/>
    </source>
</evidence>
<dbReference type="InterPro" id="IPR012338">
    <property type="entry name" value="Beta-lactam/transpept-like"/>
</dbReference>
<protein>
    <submittedName>
        <fullName evidence="17">Penicillin-binding protein 2</fullName>
        <ecNumber evidence="17">2.4.1.129</ecNumber>
    </submittedName>
</protein>
<reference evidence="17 18" key="1">
    <citation type="journal article" date="2011" name="Stand. Genomic Sci.">
        <title>Complete genome sequence of the thermophilic sulfur-reducer Hippea maritima type strain (MH(2)).</title>
        <authorList>
            <person name="Huntemann M."/>
            <person name="Lu M."/>
            <person name="Nolan M."/>
            <person name="Lapidus A."/>
            <person name="Lucas S."/>
            <person name="Hammon N."/>
            <person name="Deshpande S."/>
            <person name="Cheng J.F."/>
            <person name="Tapia R."/>
            <person name="Han C."/>
            <person name="Goodwin L."/>
            <person name="Pitluck S."/>
            <person name="Liolios K."/>
            <person name="Pagani I."/>
            <person name="Ivanova N."/>
            <person name="Ovchinikova G."/>
            <person name="Pati A."/>
            <person name="Chen A."/>
            <person name="Palaniappan K."/>
            <person name="Land M."/>
            <person name="Hauser L."/>
            <person name="Jeffries C.D."/>
            <person name="Detter J.C."/>
            <person name="Brambilla E.M."/>
            <person name="Rohde M."/>
            <person name="Spring S."/>
            <person name="Goker M."/>
            <person name="Woyke T."/>
            <person name="Bristow J."/>
            <person name="Eisen J.A."/>
            <person name="Markowitz V."/>
            <person name="Hugenholtz P."/>
            <person name="Kyrpides N.C."/>
            <person name="Klenk H.P."/>
            <person name="Mavromatis K."/>
        </authorList>
    </citation>
    <scope>NUCLEOTIDE SEQUENCE [LARGE SCALE GENOMIC DNA]</scope>
    <source>
        <strain evidence="18">ATCC 700847 / DSM 10411 / MH2</strain>
    </source>
</reference>
<evidence type="ECO:0000256" key="10">
    <source>
        <dbReference type="ARBA" id="ARBA00022984"/>
    </source>
</evidence>
<dbReference type="eggNOG" id="COG0768">
    <property type="taxonomic scope" value="Bacteria"/>
</dbReference>
<comment type="subcellular location">
    <subcellularLocation>
        <location evidence="2">Cell membrane</location>
    </subcellularLocation>
    <subcellularLocation>
        <location evidence="1">Membrane</location>
        <topology evidence="1">Single-pass membrane protein</topology>
    </subcellularLocation>
</comment>
<dbReference type="GO" id="GO:0008360">
    <property type="term" value="P:regulation of cell shape"/>
    <property type="evidence" value="ECO:0007669"/>
    <property type="project" value="UniProtKB-KW"/>
</dbReference>
<evidence type="ECO:0000256" key="5">
    <source>
        <dbReference type="ARBA" id="ARBA00022645"/>
    </source>
</evidence>
<feature type="transmembrane region" description="Helical" evidence="14">
    <location>
        <begin position="20"/>
        <end position="38"/>
    </location>
</feature>
<keyword evidence="6" id="KW-0645">Protease</keyword>
<dbReference type="Gene3D" id="3.90.1310.10">
    <property type="entry name" value="Penicillin-binding protein 2a (Domain 2)"/>
    <property type="match status" value="1"/>
</dbReference>
<dbReference type="HOGENOM" id="CLU_009289_1_2_7"/>
<keyword evidence="17" id="KW-0328">Glycosyltransferase</keyword>
<feature type="domain" description="Penicillin-binding protein dimerisation" evidence="16">
    <location>
        <begin position="61"/>
        <end position="227"/>
    </location>
</feature>
<keyword evidence="10" id="KW-0573">Peptidoglycan synthesis</keyword>
<keyword evidence="12 14" id="KW-0472">Membrane</keyword>
<dbReference type="OrthoDB" id="9766847at2"/>
<reference evidence="18" key="2">
    <citation type="submission" date="2011-03" db="EMBL/GenBank/DDBJ databases">
        <title>The complete genome of Hippea maritima DSM 10411.</title>
        <authorList>
            <consortium name="US DOE Joint Genome Institute (JGI-PGF)"/>
            <person name="Lucas S."/>
            <person name="Copeland A."/>
            <person name="Lapidus A."/>
            <person name="Bruce D."/>
            <person name="Goodwin L."/>
            <person name="Pitluck S."/>
            <person name="Peters L."/>
            <person name="Kyrpides N."/>
            <person name="Mavromatis K."/>
            <person name="Pagani I."/>
            <person name="Ivanova N."/>
            <person name="Mikhailova N."/>
            <person name="Lu M."/>
            <person name="Detter J.C."/>
            <person name="Tapia R."/>
            <person name="Han C."/>
            <person name="Land M."/>
            <person name="Hauser L."/>
            <person name="Markowitz V."/>
            <person name="Cheng J.-F."/>
            <person name="Hugenholtz P."/>
            <person name="Woyke T."/>
            <person name="Wu D."/>
            <person name="Spring S."/>
            <person name="Schroeder M."/>
            <person name="Brambilla E."/>
            <person name="Klenk H.-P."/>
            <person name="Eisen J.A."/>
        </authorList>
    </citation>
    <scope>NUCLEOTIDE SEQUENCE [LARGE SCALE GENOMIC DNA]</scope>
    <source>
        <strain evidence="18">ATCC 700847 / DSM 10411 / MH2</strain>
    </source>
</reference>
<evidence type="ECO:0000256" key="9">
    <source>
        <dbReference type="ARBA" id="ARBA00022960"/>
    </source>
</evidence>
<evidence type="ECO:0000256" key="14">
    <source>
        <dbReference type="SAM" id="Phobius"/>
    </source>
</evidence>
<dbReference type="GO" id="GO:0071972">
    <property type="term" value="F:peptidoglycan L,D-transpeptidase activity"/>
    <property type="evidence" value="ECO:0007669"/>
    <property type="project" value="TreeGrafter"/>
</dbReference>
<evidence type="ECO:0000256" key="8">
    <source>
        <dbReference type="ARBA" id="ARBA00022801"/>
    </source>
</evidence>
<evidence type="ECO:0000256" key="11">
    <source>
        <dbReference type="ARBA" id="ARBA00022989"/>
    </source>
</evidence>
<evidence type="ECO:0000256" key="1">
    <source>
        <dbReference type="ARBA" id="ARBA00004167"/>
    </source>
</evidence>
<dbReference type="InParanoid" id="F2LUB9"/>
<dbReference type="InterPro" id="IPR036138">
    <property type="entry name" value="PBP_dimer_sf"/>
</dbReference>